<comment type="caution">
    <text evidence="2">The sequence shown here is derived from an EMBL/GenBank/DDBJ whole genome shotgun (WGS) entry which is preliminary data.</text>
</comment>
<keyword evidence="3" id="KW-1185">Reference proteome</keyword>
<dbReference type="Proteomes" id="UP000799444">
    <property type="component" value="Unassembled WGS sequence"/>
</dbReference>
<evidence type="ECO:0000313" key="3">
    <source>
        <dbReference type="Proteomes" id="UP000799444"/>
    </source>
</evidence>
<dbReference type="SUPFAM" id="SSF46689">
    <property type="entry name" value="Homeodomain-like"/>
    <property type="match status" value="1"/>
</dbReference>
<accession>A0A9P4R465</accession>
<proteinExistence type="predicted"/>
<dbReference type="InterPro" id="IPR009057">
    <property type="entry name" value="Homeodomain-like_sf"/>
</dbReference>
<reference evidence="2" key="1">
    <citation type="journal article" date="2020" name="Stud. Mycol.">
        <title>101 Dothideomycetes genomes: a test case for predicting lifestyles and emergence of pathogens.</title>
        <authorList>
            <person name="Haridas S."/>
            <person name="Albert R."/>
            <person name="Binder M."/>
            <person name="Bloem J."/>
            <person name="Labutti K."/>
            <person name="Salamov A."/>
            <person name="Andreopoulos B."/>
            <person name="Baker S."/>
            <person name="Barry K."/>
            <person name="Bills G."/>
            <person name="Bluhm B."/>
            <person name="Cannon C."/>
            <person name="Castanera R."/>
            <person name="Culley D."/>
            <person name="Daum C."/>
            <person name="Ezra D."/>
            <person name="Gonzalez J."/>
            <person name="Henrissat B."/>
            <person name="Kuo A."/>
            <person name="Liang C."/>
            <person name="Lipzen A."/>
            <person name="Lutzoni F."/>
            <person name="Magnuson J."/>
            <person name="Mondo S."/>
            <person name="Nolan M."/>
            <person name="Ohm R."/>
            <person name="Pangilinan J."/>
            <person name="Park H.-J."/>
            <person name="Ramirez L."/>
            <person name="Alfaro M."/>
            <person name="Sun H."/>
            <person name="Tritt A."/>
            <person name="Yoshinaga Y."/>
            <person name="Zwiers L.-H."/>
            <person name="Turgeon B."/>
            <person name="Goodwin S."/>
            <person name="Spatafora J."/>
            <person name="Crous P."/>
            <person name="Grigoriev I."/>
        </authorList>
    </citation>
    <scope>NUCLEOTIDE SEQUENCE</scope>
    <source>
        <strain evidence="2">CBS 125425</strain>
    </source>
</reference>
<name>A0A9P4R465_9PLEO</name>
<feature type="region of interest" description="Disordered" evidence="1">
    <location>
        <begin position="1"/>
        <end position="39"/>
    </location>
</feature>
<feature type="compositionally biased region" description="Polar residues" evidence="1">
    <location>
        <begin position="29"/>
        <end position="38"/>
    </location>
</feature>
<evidence type="ECO:0008006" key="4">
    <source>
        <dbReference type="Google" id="ProtNLM"/>
    </source>
</evidence>
<evidence type="ECO:0000256" key="1">
    <source>
        <dbReference type="SAM" id="MobiDB-lite"/>
    </source>
</evidence>
<dbReference type="OrthoDB" id="3962635at2759"/>
<dbReference type="EMBL" id="ML996124">
    <property type="protein sequence ID" value="KAF2736508.1"/>
    <property type="molecule type" value="Genomic_DNA"/>
</dbReference>
<evidence type="ECO:0000313" key="2">
    <source>
        <dbReference type="EMBL" id="KAF2736508.1"/>
    </source>
</evidence>
<protein>
    <recommendedName>
        <fullName evidence="4">Transposase</fullName>
    </recommendedName>
</protein>
<dbReference type="AlphaFoldDB" id="A0A9P4R465"/>
<sequence length="203" mass="24066">MSTSRQAPRAPVGTHIPPPRVYARPRVPQTSRHGQLTSGKRARTYQFLRHGLVFKKVSRHAGVSRDMPYRIHNNIMTYGAMLPPRRRVLGRPQKLTPADKEALYNELLQYGWMNQAEMVWWLEQERDVVVSQSTISRFLRSERINRKVMRLTSLNRDEDLRDDYRRIISRYIADELVFIDESFFKEKDSWRYRAYGPIGSEDR</sequence>
<gene>
    <name evidence="2" type="ORF">EJ04DRAFT_521913</name>
</gene>
<organism evidence="2 3">
    <name type="scientific">Polyplosphaeria fusca</name>
    <dbReference type="NCBI Taxonomy" id="682080"/>
    <lineage>
        <taxon>Eukaryota</taxon>
        <taxon>Fungi</taxon>
        <taxon>Dikarya</taxon>
        <taxon>Ascomycota</taxon>
        <taxon>Pezizomycotina</taxon>
        <taxon>Dothideomycetes</taxon>
        <taxon>Pleosporomycetidae</taxon>
        <taxon>Pleosporales</taxon>
        <taxon>Tetraplosphaeriaceae</taxon>
        <taxon>Polyplosphaeria</taxon>
    </lineage>
</organism>